<name>A0A2U1S8B5_9EURY</name>
<dbReference type="Pfam" id="PF04021">
    <property type="entry name" value="Class_IIIsignal"/>
    <property type="match status" value="1"/>
</dbReference>
<keyword evidence="1" id="KW-0472">Membrane</keyword>
<gene>
    <name evidence="2" type="ORF">MBBWO_10820</name>
</gene>
<dbReference type="Proteomes" id="UP000245577">
    <property type="component" value="Unassembled WGS sequence"/>
</dbReference>
<keyword evidence="3" id="KW-1185">Reference proteome</keyword>
<reference evidence="2 3" key="1">
    <citation type="submission" date="2017-03" db="EMBL/GenBank/DDBJ databases">
        <title>Genome sequence of Methanobrevibacter wosei.</title>
        <authorList>
            <person name="Poehlein A."/>
            <person name="Seedorf H."/>
            <person name="Daniel R."/>
        </authorList>
    </citation>
    <scope>NUCLEOTIDE SEQUENCE [LARGE SCALE GENOMIC DNA]</scope>
    <source>
        <strain evidence="2 3">DSM 11979</strain>
    </source>
</reference>
<dbReference type="AlphaFoldDB" id="A0A2U1S8B5"/>
<comment type="caution">
    <text evidence="2">The sequence shown here is derived from an EMBL/GenBank/DDBJ whole genome shotgun (WGS) entry which is preliminary data.</text>
</comment>
<dbReference type="EMBL" id="MZGU01000004">
    <property type="protein sequence ID" value="PWB86228.1"/>
    <property type="molecule type" value="Genomic_DNA"/>
</dbReference>
<proteinExistence type="predicted"/>
<organism evidence="2 3">
    <name type="scientific">Methanobrevibacter woesei</name>
    <dbReference type="NCBI Taxonomy" id="190976"/>
    <lineage>
        <taxon>Archaea</taxon>
        <taxon>Methanobacteriati</taxon>
        <taxon>Methanobacteriota</taxon>
        <taxon>Methanomada group</taxon>
        <taxon>Methanobacteria</taxon>
        <taxon>Methanobacteriales</taxon>
        <taxon>Methanobacteriaceae</taxon>
        <taxon>Methanobrevibacter</taxon>
    </lineage>
</organism>
<protein>
    <submittedName>
        <fullName evidence="2">Class III signal peptide</fullName>
    </submittedName>
</protein>
<dbReference type="InterPro" id="IPR007166">
    <property type="entry name" value="Class3_signal_pept_motif"/>
</dbReference>
<evidence type="ECO:0000313" key="2">
    <source>
        <dbReference type="EMBL" id="PWB86228.1"/>
    </source>
</evidence>
<feature type="transmembrane region" description="Helical" evidence="1">
    <location>
        <begin position="12"/>
        <end position="31"/>
    </location>
</feature>
<keyword evidence="1" id="KW-0812">Transmembrane</keyword>
<accession>A0A2U1S8B5</accession>
<evidence type="ECO:0000313" key="3">
    <source>
        <dbReference type="Proteomes" id="UP000245577"/>
    </source>
</evidence>
<dbReference type="OrthoDB" id="77653at2157"/>
<sequence>MIKDKKGQLSLEFILIFAISLIILTIFTIPLSEIAIGNTLEIADIANTKSDITKIANGISEVYSQGQGSKKTINIDSNRSYILKISPKSISTTLTLENGDTKTIKSSHNYNNINTNINIEKGKNKIIINWKDNLDYLTVQK</sequence>
<keyword evidence="1" id="KW-1133">Transmembrane helix</keyword>
<dbReference type="RefSeq" id="WP_116669860.1">
    <property type="nucleotide sequence ID" value="NZ_CALIUN010000004.1"/>
</dbReference>
<evidence type="ECO:0000256" key="1">
    <source>
        <dbReference type="SAM" id="Phobius"/>
    </source>
</evidence>